<evidence type="ECO:0000256" key="10">
    <source>
        <dbReference type="ARBA" id="ARBA00023004"/>
    </source>
</evidence>
<dbReference type="InterPro" id="IPR013130">
    <property type="entry name" value="Fe3_Rdtase_TM_dom"/>
</dbReference>
<dbReference type="PRINTS" id="PR00410">
    <property type="entry name" value="PHEHYDRXLASE"/>
</dbReference>
<feature type="transmembrane region" description="Helical" evidence="13">
    <location>
        <begin position="35"/>
        <end position="54"/>
    </location>
</feature>
<keyword evidence="4 13" id="KW-0812">Transmembrane</keyword>
<evidence type="ECO:0000256" key="4">
    <source>
        <dbReference type="ARBA" id="ARBA00022692"/>
    </source>
</evidence>
<dbReference type="Gene3D" id="2.40.30.10">
    <property type="entry name" value="Translation factors"/>
    <property type="match status" value="1"/>
</dbReference>
<evidence type="ECO:0000256" key="11">
    <source>
        <dbReference type="ARBA" id="ARBA00023014"/>
    </source>
</evidence>
<keyword evidence="6" id="KW-0479">Metal-binding</keyword>
<keyword evidence="7" id="KW-0274">FAD</keyword>
<comment type="caution">
    <text evidence="15">The sequence shown here is derived from an EMBL/GenBank/DDBJ whole genome shotgun (WGS) entry which is preliminary data.</text>
</comment>
<keyword evidence="12 13" id="KW-0472">Membrane</keyword>
<evidence type="ECO:0000259" key="14">
    <source>
        <dbReference type="PROSITE" id="PS51384"/>
    </source>
</evidence>
<proteinExistence type="predicted"/>
<dbReference type="PROSITE" id="PS51384">
    <property type="entry name" value="FAD_FR"/>
    <property type="match status" value="1"/>
</dbReference>
<dbReference type="InterPro" id="IPR039261">
    <property type="entry name" value="FNR_nucleotide-bd"/>
</dbReference>
<evidence type="ECO:0000256" key="6">
    <source>
        <dbReference type="ARBA" id="ARBA00022723"/>
    </source>
</evidence>
<evidence type="ECO:0000256" key="9">
    <source>
        <dbReference type="ARBA" id="ARBA00023002"/>
    </source>
</evidence>
<evidence type="ECO:0000256" key="7">
    <source>
        <dbReference type="ARBA" id="ARBA00022827"/>
    </source>
</evidence>
<dbReference type="Proteomes" id="UP001193035">
    <property type="component" value="Unassembled WGS sequence"/>
</dbReference>
<dbReference type="Gene3D" id="3.40.50.80">
    <property type="entry name" value="Nucleotide-binding domain of ferredoxin-NADP reductase (FNR) module"/>
    <property type="match status" value="1"/>
</dbReference>
<keyword evidence="16" id="KW-1185">Reference proteome</keyword>
<reference evidence="15 16" key="1">
    <citation type="submission" date="2019-05" db="EMBL/GenBank/DDBJ databases">
        <title>Ruegeria sp. nov., isolated from tidal flat.</title>
        <authorList>
            <person name="Kim W."/>
        </authorList>
    </citation>
    <scope>NUCLEOTIDE SEQUENCE [LARGE SCALE GENOMIC DNA]</scope>
    <source>
        <strain evidence="15 16">CAU 1488</strain>
    </source>
</reference>
<feature type="transmembrane region" description="Helical" evidence="13">
    <location>
        <begin position="116"/>
        <end position="134"/>
    </location>
</feature>
<evidence type="ECO:0000256" key="13">
    <source>
        <dbReference type="SAM" id="Phobius"/>
    </source>
</evidence>
<feature type="domain" description="FAD-binding FR-type" evidence="14">
    <location>
        <begin position="203"/>
        <end position="304"/>
    </location>
</feature>
<dbReference type="CDD" id="cd06198">
    <property type="entry name" value="FNR_like_3"/>
    <property type="match status" value="1"/>
</dbReference>
<dbReference type="SUPFAM" id="SSF52343">
    <property type="entry name" value="Ferredoxin reductase-like, C-terminal NADP-linked domain"/>
    <property type="match status" value="1"/>
</dbReference>
<dbReference type="InterPro" id="IPR013112">
    <property type="entry name" value="FAD-bd_8"/>
</dbReference>
<dbReference type="PANTHER" id="PTHR47354">
    <property type="entry name" value="NADH OXIDOREDUCTASE HCR"/>
    <property type="match status" value="1"/>
</dbReference>
<keyword evidence="11" id="KW-0411">Iron-sulfur</keyword>
<gene>
    <name evidence="15" type="ORF">FGK63_01620</name>
</gene>
<dbReference type="Pfam" id="PF01794">
    <property type="entry name" value="Ferric_reduct"/>
    <property type="match status" value="1"/>
</dbReference>
<keyword evidence="10" id="KW-0408">Iron</keyword>
<organism evidence="15 16">
    <name type="scientific">Ruegeria sediminis</name>
    <dbReference type="NCBI Taxonomy" id="2583820"/>
    <lineage>
        <taxon>Bacteria</taxon>
        <taxon>Pseudomonadati</taxon>
        <taxon>Pseudomonadota</taxon>
        <taxon>Alphaproteobacteria</taxon>
        <taxon>Rhodobacterales</taxon>
        <taxon>Roseobacteraceae</taxon>
        <taxon>Ruegeria</taxon>
    </lineage>
</organism>
<dbReference type="EMBL" id="VCPD01000001">
    <property type="protein sequence ID" value="TMV09794.1"/>
    <property type="molecule type" value="Genomic_DNA"/>
</dbReference>
<evidence type="ECO:0000256" key="12">
    <source>
        <dbReference type="ARBA" id="ARBA00023136"/>
    </source>
</evidence>
<dbReference type="Pfam" id="PF00175">
    <property type="entry name" value="NAD_binding_1"/>
    <property type="match status" value="1"/>
</dbReference>
<dbReference type="InterPro" id="IPR017927">
    <property type="entry name" value="FAD-bd_FR_type"/>
</dbReference>
<dbReference type="PANTHER" id="PTHR47354:SF8">
    <property type="entry name" value="1,2-PHENYLACETYL-COA EPOXIDASE, SUBUNIT E"/>
    <property type="match status" value="1"/>
</dbReference>
<evidence type="ECO:0000256" key="2">
    <source>
        <dbReference type="ARBA" id="ARBA00004141"/>
    </source>
</evidence>
<accession>A0ABY2X426</accession>
<keyword evidence="8 13" id="KW-1133">Transmembrane helix</keyword>
<feature type="transmembrane region" description="Helical" evidence="13">
    <location>
        <begin position="178"/>
        <end position="197"/>
    </location>
</feature>
<evidence type="ECO:0000313" key="16">
    <source>
        <dbReference type="Proteomes" id="UP001193035"/>
    </source>
</evidence>
<evidence type="ECO:0000256" key="8">
    <source>
        <dbReference type="ARBA" id="ARBA00022989"/>
    </source>
</evidence>
<feature type="transmembrane region" description="Helical" evidence="13">
    <location>
        <begin position="75"/>
        <end position="91"/>
    </location>
</feature>
<evidence type="ECO:0000256" key="5">
    <source>
        <dbReference type="ARBA" id="ARBA00022714"/>
    </source>
</evidence>
<evidence type="ECO:0000313" key="15">
    <source>
        <dbReference type="EMBL" id="TMV09794.1"/>
    </source>
</evidence>
<dbReference type="RefSeq" id="WP_138839853.1">
    <property type="nucleotide sequence ID" value="NZ_VCPD01000001.1"/>
</dbReference>
<feature type="transmembrane region" description="Helical" evidence="13">
    <location>
        <begin position="146"/>
        <end position="166"/>
    </location>
</feature>
<comment type="cofactor">
    <cofactor evidence="1">
        <name>FAD</name>
        <dbReference type="ChEBI" id="CHEBI:57692"/>
    </cofactor>
</comment>
<dbReference type="SUPFAM" id="SSF63380">
    <property type="entry name" value="Riboflavin synthase domain-like"/>
    <property type="match status" value="1"/>
</dbReference>
<sequence>MPGWLLFLVYLGLVLAPLGLAVAQGIPPRSLWDELATGAGMLATVVLLVEFPLSGRFRLISRRIGMDVTMRWHQLLARVALVLALIHPFLYRAERNPAYPWDVTRQLTLSWQPETILPGAAAWVLLPVLVGLALSRNGPGKRYEIWRLAHGLTALAVAVFVLWHALVAGRYSSDPVLAGFWLGLGGIAVLSLLRVYLLSPLARLRRPWRITRVAKVAERTWEMVLAPDGHDGMRYEAGQFAWLHVGRSPFSVNDNPFSIASAPAEGPEIRFVIKELGDFTRSLGRIEPGARAYLDAPFGSLTLGGQTAPGVALIAGGVGVAPMLGLLRELRAKNDPRPVTLIYGNRAASQIVDGAEVAAMEQAGGLRLVHTLSEPPENWQGEVGMIDRALLEKVFADPAQRDWVYVLCGPPAMLSAVRRDLIAMGVPARRILSESFVYD</sequence>
<keyword evidence="9" id="KW-0560">Oxidoreductase</keyword>
<keyword evidence="5" id="KW-0001">2Fe-2S</keyword>
<protein>
    <recommendedName>
        <fullName evidence="14">FAD-binding FR-type domain-containing protein</fullName>
    </recommendedName>
</protein>
<comment type="subcellular location">
    <subcellularLocation>
        <location evidence="2">Membrane</location>
        <topology evidence="2">Multi-pass membrane protein</topology>
    </subcellularLocation>
</comment>
<dbReference type="Pfam" id="PF08022">
    <property type="entry name" value="FAD_binding_8"/>
    <property type="match status" value="1"/>
</dbReference>
<keyword evidence="3" id="KW-0285">Flavoprotein</keyword>
<dbReference type="InterPro" id="IPR001433">
    <property type="entry name" value="OxRdtase_FAD/NAD-bd"/>
</dbReference>
<evidence type="ECO:0000256" key="3">
    <source>
        <dbReference type="ARBA" id="ARBA00022630"/>
    </source>
</evidence>
<dbReference type="InterPro" id="IPR017938">
    <property type="entry name" value="Riboflavin_synthase-like_b-brl"/>
</dbReference>
<evidence type="ECO:0000256" key="1">
    <source>
        <dbReference type="ARBA" id="ARBA00001974"/>
    </source>
</evidence>
<name>A0ABY2X426_9RHOB</name>
<dbReference type="InterPro" id="IPR050415">
    <property type="entry name" value="MRET"/>
</dbReference>